<dbReference type="InterPro" id="IPR017907">
    <property type="entry name" value="Znf_RING_CS"/>
</dbReference>
<dbReference type="GO" id="GO:0045087">
    <property type="term" value="P:innate immune response"/>
    <property type="evidence" value="ECO:0007669"/>
    <property type="project" value="UniProtKB-KW"/>
</dbReference>
<protein>
    <submittedName>
        <fullName evidence="10">E3 ubiquitin-protein ligase TRIM47-like</fullName>
    </submittedName>
</protein>
<dbReference type="InterPro" id="IPR051051">
    <property type="entry name" value="E3_ubiq-ligase_TRIM/RNF"/>
</dbReference>
<dbReference type="SUPFAM" id="SSF49899">
    <property type="entry name" value="Concanavalin A-like lectins/glucanases"/>
    <property type="match status" value="1"/>
</dbReference>
<dbReference type="Gene3D" id="4.10.830.40">
    <property type="match status" value="1"/>
</dbReference>
<accession>A0A8C9X6G5</accession>
<dbReference type="Gene3D" id="3.30.40.10">
    <property type="entry name" value="Zinc/RING finger domain, C3HC4 (zinc finger)"/>
    <property type="match status" value="1"/>
</dbReference>
<dbReference type="CDD" id="cd19769">
    <property type="entry name" value="Bbox2_TRIM16-like"/>
    <property type="match status" value="1"/>
</dbReference>
<reference evidence="10" key="2">
    <citation type="submission" date="2025-09" db="UniProtKB">
        <authorList>
            <consortium name="Ensembl"/>
        </authorList>
    </citation>
    <scope>IDENTIFICATION</scope>
</reference>
<dbReference type="OrthoDB" id="9049620at2759"/>
<sequence>MSAFSVKLIKMAEQQQQEHGVDLDQNQFCCSVCLELLKEPVTIPCGHNYCKGCIEGCWEHKEKKGKYSCPQCRETFTTRPVLRRNNMLAELVEKLKKSGLQRASPPAAEACAGPADVACDFCRGTKRYKATMSCLTCLVSYCPVHLEPHHRVPVLKKHQLVSATIPLQEKMCTKHNKLMEVYCQTDKKCICYLCVIDEHKSHRTVSAAAERAVEQKQLTVNQKKVQERQKEREKELNELLQALKGFKNCSQPAVKICDKVFDGLISSIKKKRTLVKQLIKAQEHTAVCQAEELQLQLKEEITKLKIRDTDLEQLSHTDDHIHFIQTFQSLSTSCESPDWPTGPVVHPQRSTFKPVTDCVSKLRDDIEGLLKETSHRVSATVSTIDVVLPPVPKTREEFLRYCRPLTLDGNSVSRYLSISQEHRRVAYAAYDIYSTRSGQVLCREGLSERCYWEVTLSGYTWSVAVSYKDISRLSSYEPEFGKNNKSWSLECSPNGYTFQHNSTGMAVSSPPSSTIGVFLDYKSGTLSFYNVSDSMTLLHKEHTTFTQPLYPGLGLKNGSSGHYAELVKLW</sequence>
<keyword evidence="2" id="KW-0479">Metal-binding</keyword>
<dbReference type="InterPro" id="IPR013320">
    <property type="entry name" value="ConA-like_dom_sf"/>
</dbReference>
<dbReference type="SUPFAM" id="SSF57845">
    <property type="entry name" value="B-box zinc-binding domain"/>
    <property type="match status" value="1"/>
</dbReference>
<dbReference type="SMART" id="SM00449">
    <property type="entry name" value="SPRY"/>
    <property type="match status" value="1"/>
</dbReference>
<evidence type="ECO:0000256" key="1">
    <source>
        <dbReference type="ARBA" id="ARBA00022588"/>
    </source>
</evidence>
<dbReference type="PRINTS" id="PR01407">
    <property type="entry name" value="BUTYPHLNCDUF"/>
</dbReference>
<dbReference type="InterPro" id="IPR003879">
    <property type="entry name" value="Butyrophylin_SPRY"/>
</dbReference>
<evidence type="ECO:0000256" key="5">
    <source>
        <dbReference type="ARBA" id="ARBA00022859"/>
    </source>
</evidence>
<evidence type="ECO:0000259" key="9">
    <source>
        <dbReference type="PROSITE" id="PS50188"/>
    </source>
</evidence>
<dbReference type="Proteomes" id="UP000694568">
    <property type="component" value="Unplaced"/>
</dbReference>
<dbReference type="RefSeq" id="XP_031160253.1">
    <property type="nucleotide sequence ID" value="XM_031304393.2"/>
</dbReference>
<dbReference type="InterPro" id="IPR013083">
    <property type="entry name" value="Znf_RING/FYVE/PHD"/>
</dbReference>
<dbReference type="GeneTree" id="ENSGT01150000286931"/>
<proteinExistence type="predicted"/>
<evidence type="ECO:0000256" key="2">
    <source>
        <dbReference type="ARBA" id="ARBA00022723"/>
    </source>
</evidence>
<dbReference type="InterPro" id="IPR003877">
    <property type="entry name" value="SPRY_dom"/>
</dbReference>
<feature type="domain" description="RING-type" evidence="7">
    <location>
        <begin position="30"/>
        <end position="73"/>
    </location>
</feature>
<dbReference type="InterPro" id="IPR001870">
    <property type="entry name" value="B30.2/SPRY"/>
</dbReference>
<evidence type="ECO:0000259" key="8">
    <source>
        <dbReference type="PROSITE" id="PS50119"/>
    </source>
</evidence>
<dbReference type="AlphaFoldDB" id="A0A8C9X6G5"/>
<dbReference type="PROSITE" id="PS50119">
    <property type="entry name" value="ZF_BBOX"/>
    <property type="match status" value="1"/>
</dbReference>
<feature type="domain" description="B box-type" evidence="8">
    <location>
        <begin position="167"/>
        <end position="207"/>
    </location>
</feature>
<evidence type="ECO:0000256" key="4">
    <source>
        <dbReference type="ARBA" id="ARBA00022833"/>
    </source>
</evidence>
<evidence type="ECO:0000256" key="6">
    <source>
        <dbReference type="PROSITE-ProRule" id="PRU00024"/>
    </source>
</evidence>
<dbReference type="Pfam" id="PF25600">
    <property type="entry name" value="TRIM_CC"/>
    <property type="match status" value="1"/>
</dbReference>
<dbReference type="InterPro" id="IPR058030">
    <property type="entry name" value="TRIM8/14/16/25/29/45/65_CC"/>
</dbReference>
<dbReference type="PANTHER" id="PTHR25465">
    <property type="entry name" value="B-BOX DOMAIN CONTAINING"/>
    <property type="match status" value="1"/>
</dbReference>
<reference evidence="10" key="1">
    <citation type="submission" date="2025-08" db="UniProtKB">
        <authorList>
            <consortium name="Ensembl"/>
        </authorList>
    </citation>
    <scope>IDENTIFICATION</scope>
</reference>
<evidence type="ECO:0000259" key="7">
    <source>
        <dbReference type="PROSITE" id="PS50089"/>
    </source>
</evidence>
<name>A0A8C9X6G5_SANLU</name>
<dbReference type="GeneID" id="116053326"/>
<keyword evidence="1" id="KW-0399">Innate immunity</keyword>
<gene>
    <name evidence="10" type="primary">LOC116053326</name>
</gene>
<evidence type="ECO:0000256" key="3">
    <source>
        <dbReference type="ARBA" id="ARBA00022771"/>
    </source>
</evidence>
<keyword evidence="5" id="KW-0391">Immunity</keyword>
<evidence type="ECO:0000313" key="10">
    <source>
        <dbReference type="Ensembl" id="ENSSLUP00000005487.1"/>
    </source>
</evidence>
<feature type="domain" description="B30.2/SPRY" evidence="9">
    <location>
        <begin position="385"/>
        <end position="570"/>
    </location>
</feature>
<dbReference type="InterPro" id="IPR001841">
    <property type="entry name" value="Znf_RING"/>
</dbReference>
<dbReference type="Pfam" id="PF00643">
    <property type="entry name" value="zf-B_box"/>
    <property type="match status" value="1"/>
</dbReference>
<dbReference type="Gene3D" id="2.60.120.920">
    <property type="match status" value="1"/>
</dbReference>
<dbReference type="KEGG" id="sluc:116053326"/>
<dbReference type="Pfam" id="PF00622">
    <property type="entry name" value="SPRY"/>
    <property type="match status" value="1"/>
</dbReference>
<dbReference type="CDD" id="cd19802">
    <property type="entry name" value="Bbox1_TRIM8-like"/>
    <property type="match status" value="1"/>
</dbReference>
<dbReference type="PROSITE" id="PS50089">
    <property type="entry name" value="ZF_RING_2"/>
    <property type="match status" value="1"/>
</dbReference>
<dbReference type="GO" id="GO:0008270">
    <property type="term" value="F:zinc ion binding"/>
    <property type="evidence" value="ECO:0007669"/>
    <property type="project" value="UniProtKB-KW"/>
</dbReference>
<dbReference type="InterPro" id="IPR043136">
    <property type="entry name" value="B30.2/SPRY_sf"/>
</dbReference>
<dbReference type="Pfam" id="PF15227">
    <property type="entry name" value="zf-C3HC4_4"/>
    <property type="match status" value="1"/>
</dbReference>
<dbReference type="Ensembl" id="ENSSLUT00000005637.1">
    <property type="protein sequence ID" value="ENSSLUP00000005487.1"/>
    <property type="gene ID" value="ENSSLUG00000002436.1"/>
</dbReference>
<dbReference type="PROSITE" id="PS00518">
    <property type="entry name" value="ZF_RING_1"/>
    <property type="match status" value="1"/>
</dbReference>
<dbReference type="Gene3D" id="3.30.160.60">
    <property type="entry name" value="Classic Zinc Finger"/>
    <property type="match status" value="1"/>
</dbReference>
<dbReference type="SMART" id="SM00336">
    <property type="entry name" value="BBOX"/>
    <property type="match status" value="2"/>
</dbReference>
<keyword evidence="3 6" id="KW-0863">Zinc-finger</keyword>
<dbReference type="SMART" id="SM00184">
    <property type="entry name" value="RING"/>
    <property type="match status" value="1"/>
</dbReference>
<dbReference type="SUPFAM" id="SSF57850">
    <property type="entry name" value="RING/U-box"/>
    <property type="match status" value="1"/>
</dbReference>
<dbReference type="PROSITE" id="PS50188">
    <property type="entry name" value="B302_SPRY"/>
    <property type="match status" value="1"/>
</dbReference>
<dbReference type="PANTHER" id="PTHR25465:SF5">
    <property type="entry name" value="E3 UBIQUITIN_ISG15 LIGASE TRIM25-RELATED"/>
    <property type="match status" value="1"/>
</dbReference>
<organism evidence="10 11">
    <name type="scientific">Sander lucioperca</name>
    <name type="common">Pike-perch</name>
    <name type="synonym">Perca lucioperca</name>
    <dbReference type="NCBI Taxonomy" id="283035"/>
    <lineage>
        <taxon>Eukaryota</taxon>
        <taxon>Metazoa</taxon>
        <taxon>Chordata</taxon>
        <taxon>Craniata</taxon>
        <taxon>Vertebrata</taxon>
        <taxon>Euteleostomi</taxon>
        <taxon>Actinopterygii</taxon>
        <taxon>Neopterygii</taxon>
        <taxon>Teleostei</taxon>
        <taxon>Neoteleostei</taxon>
        <taxon>Acanthomorphata</taxon>
        <taxon>Eupercaria</taxon>
        <taxon>Perciformes</taxon>
        <taxon>Percoidei</taxon>
        <taxon>Percidae</taxon>
        <taxon>Luciopercinae</taxon>
        <taxon>Sander</taxon>
    </lineage>
</organism>
<keyword evidence="11" id="KW-1185">Reference proteome</keyword>
<evidence type="ECO:0000313" key="11">
    <source>
        <dbReference type="Proteomes" id="UP000694568"/>
    </source>
</evidence>
<dbReference type="InterPro" id="IPR000315">
    <property type="entry name" value="Znf_B-box"/>
</dbReference>
<keyword evidence="4" id="KW-0862">Zinc</keyword>